<dbReference type="InterPro" id="IPR029044">
    <property type="entry name" value="Nucleotide-diphossugar_trans"/>
</dbReference>
<evidence type="ECO:0000259" key="1">
    <source>
        <dbReference type="Pfam" id="PF00535"/>
    </source>
</evidence>
<dbReference type="RefSeq" id="WP_059135349.1">
    <property type="nucleotide sequence ID" value="NZ_LMAI01000001.1"/>
</dbReference>
<reference evidence="2 3" key="1">
    <citation type="submission" date="2015-10" db="EMBL/GenBank/DDBJ databases">
        <title>Genome sequence of Chryseobacterium greenlandense.</title>
        <authorList>
            <person name="Newman J."/>
            <person name="Fischer K."/>
            <person name="Miller J."/>
        </authorList>
    </citation>
    <scope>NUCLEOTIDE SEQUENCE [LARGE SCALE GENOMIC DNA]</scope>
    <source>
        <strain evidence="2 3">UMB34</strain>
    </source>
</reference>
<dbReference type="EMBL" id="LMAI01000001">
    <property type="protein sequence ID" value="KUJ58274.1"/>
    <property type="molecule type" value="Genomic_DNA"/>
</dbReference>
<evidence type="ECO:0000313" key="3">
    <source>
        <dbReference type="Proteomes" id="UP000054388"/>
    </source>
</evidence>
<dbReference type="GO" id="GO:0016740">
    <property type="term" value="F:transferase activity"/>
    <property type="evidence" value="ECO:0007669"/>
    <property type="project" value="UniProtKB-KW"/>
</dbReference>
<dbReference type="InterPro" id="IPR001173">
    <property type="entry name" value="Glyco_trans_2-like"/>
</dbReference>
<protein>
    <submittedName>
        <fullName evidence="2">Glycosyl transferase family 2</fullName>
    </submittedName>
</protein>
<dbReference type="Pfam" id="PF00535">
    <property type="entry name" value="Glycos_transf_2"/>
    <property type="match status" value="1"/>
</dbReference>
<dbReference type="Gene3D" id="3.90.550.10">
    <property type="entry name" value="Spore Coat Polysaccharide Biosynthesis Protein SpsA, Chain A"/>
    <property type="match status" value="1"/>
</dbReference>
<accession>A0A124F3K7</accession>
<dbReference type="PANTHER" id="PTHR43179">
    <property type="entry name" value="RHAMNOSYLTRANSFERASE WBBL"/>
    <property type="match status" value="1"/>
</dbReference>
<dbReference type="AlphaFoldDB" id="A0A124F3K7"/>
<dbReference type="PANTHER" id="PTHR43179:SF10">
    <property type="entry name" value="GLYCOSYL TRANSFERASE"/>
    <property type="match status" value="1"/>
</dbReference>
<proteinExistence type="predicted"/>
<comment type="caution">
    <text evidence="2">The sequence shown here is derived from an EMBL/GenBank/DDBJ whole genome shotgun (WGS) entry which is preliminary data.</text>
</comment>
<dbReference type="SUPFAM" id="SSF53448">
    <property type="entry name" value="Nucleotide-diphospho-sugar transferases"/>
    <property type="match status" value="1"/>
</dbReference>
<organism evidence="2 3">
    <name type="scientific">Chryseobacterium aquaticum subsp. greenlandense</name>
    <dbReference type="NCBI Taxonomy" id="345663"/>
    <lineage>
        <taxon>Bacteria</taxon>
        <taxon>Pseudomonadati</taxon>
        <taxon>Bacteroidota</taxon>
        <taxon>Flavobacteriia</taxon>
        <taxon>Flavobacteriales</taxon>
        <taxon>Weeksellaceae</taxon>
        <taxon>Chryseobacterium group</taxon>
        <taxon>Chryseobacterium</taxon>
    </lineage>
</organism>
<gene>
    <name evidence="2" type="ORF">AR686_00245</name>
</gene>
<feature type="domain" description="Glycosyltransferase 2-like" evidence="1">
    <location>
        <begin position="6"/>
        <end position="190"/>
    </location>
</feature>
<keyword evidence="2" id="KW-0808">Transferase</keyword>
<name>A0A124F3K7_9FLAO</name>
<sequence length="256" mass="30674">MDIIGCIVLYNNKKEIVEEAIKSFLNSDLNLTLYLIDNSPNNYLSCLKNDERIIYIFNPSNPGFGAAHNIAILKSIEEKSKYHLVLNPDIYFEKGEIEKMFYFLEDNKDFGQLMPKILSPDNSIQYLCKKNPTFFDLFARRFLPKSIQAFYKKRMDSYQYKNYDYDNIIYDVPYFSGCFMLFRTSSLEKIKGFDEKIFMYIEDADITRRMLQEFRTIYFPKAQVYHHYEKGSYKSFRLMIYNIQGAIIYFNKWGWF</sequence>
<dbReference type="Proteomes" id="UP000054388">
    <property type="component" value="Unassembled WGS sequence"/>
</dbReference>
<evidence type="ECO:0000313" key="2">
    <source>
        <dbReference type="EMBL" id="KUJ58274.1"/>
    </source>
</evidence>